<dbReference type="VEuPathDB" id="VectorBase:LOC119167307"/>
<protein>
    <submittedName>
        <fullName evidence="2">Putative lipocalin</fullName>
    </submittedName>
</protein>
<evidence type="ECO:0000256" key="1">
    <source>
        <dbReference type="SAM" id="SignalP"/>
    </source>
</evidence>
<feature type="signal peptide" evidence="1">
    <location>
        <begin position="1"/>
        <end position="26"/>
    </location>
</feature>
<keyword evidence="1" id="KW-0732">Signal</keyword>
<accession>A0A6G5A6K6</accession>
<proteinExistence type="predicted"/>
<dbReference type="EMBL" id="GIKN01003384">
    <property type="protein sequence ID" value="NIE45657.1"/>
    <property type="molecule type" value="Transcribed_RNA"/>
</dbReference>
<organism evidence="2">
    <name type="scientific">Rhipicephalus microplus</name>
    <name type="common">Cattle tick</name>
    <name type="synonym">Boophilus microplus</name>
    <dbReference type="NCBI Taxonomy" id="6941"/>
    <lineage>
        <taxon>Eukaryota</taxon>
        <taxon>Metazoa</taxon>
        <taxon>Ecdysozoa</taxon>
        <taxon>Arthropoda</taxon>
        <taxon>Chelicerata</taxon>
        <taxon>Arachnida</taxon>
        <taxon>Acari</taxon>
        <taxon>Parasitiformes</taxon>
        <taxon>Ixodida</taxon>
        <taxon>Ixodoidea</taxon>
        <taxon>Ixodidae</taxon>
        <taxon>Rhipicephalinae</taxon>
        <taxon>Rhipicephalus</taxon>
        <taxon>Boophilus</taxon>
    </lineage>
</organism>
<sequence length="210" mass="24411">MVSKKKAFQASPVCFALLLLLPAASPLGRFRKEMRGQRVNIQKFYNTSEPIWTYYSTEHSKLECKVDTLIEMNATYVKFEAAFSARGSVRLNVTNLGKLEKWKAEKEFNRGCFNALILSNPGRRPYGYEKLLFQTRDNSCGVFLLGVNDVAYQWYEMRVKNSTVRRPHWACVMNFADVTYRRGKERVVYSPKCQKMYNVKPESGKGQWQE</sequence>
<name>A0A6G5A6K6_RHIMP</name>
<feature type="chain" id="PRO_5026073882" evidence="1">
    <location>
        <begin position="27"/>
        <end position="210"/>
    </location>
</feature>
<dbReference type="OrthoDB" id="6510931at2759"/>
<evidence type="ECO:0000313" key="2">
    <source>
        <dbReference type="EMBL" id="NIE45657.1"/>
    </source>
</evidence>
<reference evidence="2" key="1">
    <citation type="submission" date="2020-03" db="EMBL/GenBank/DDBJ databases">
        <title>A transcriptome and proteome of the tick Rhipicephalus microplus shaped by the genetic composition of its hosts and developmental stage.</title>
        <authorList>
            <person name="Garcia G.R."/>
            <person name="Ribeiro J.M.C."/>
            <person name="Maruyama S.R."/>
            <person name="Gardinasse L.G."/>
            <person name="Nelson K."/>
            <person name="Ferreira B.R."/>
            <person name="Andrade T.G."/>
            <person name="Santos I.K.F.M."/>
        </authorList>
    </citation>
    <scope>NUCLEOTIDE SEQUENCE</scope>
    <source>
        <strain evidence="2">NSGR</strain>
        <tissue evidence="2">Salivary glands</tissue>
    </source>
</reference>
<dbReference type="AlphaFoldDB" id="A0A6G5A6K6"/>